<feature type="transmembrane region" description="Helical" evidence="2">
    <location>
        <begin position="909"/>
        <end position="925"/>
    </location>
</feature>
<feature type="transmembrane region" description="Helical" evidence="2">
    <location>
        <begin position="993"/>
        <end position="1015"/>
    </location>
</feature>
<feature type="transmembrane region" description="Helical" evidence="2">
    <location>
        <begin position="1021"/>
        <end position="1037"/>
    </location>
</feature>
<evidence type="ECO:0000256" key="1">
    <source>
        <dbReference type="SAM" id="MobiDB-lite"/>
    </source>
</evidence>
<feature type="transmembrane region" description="Helical" evidence="2">
    <location>
        <begin position="371"/>
        <end position="390"/>
    </location>
</feature>
<feature type="region of interest" description="Disordered" evidence="1">
    <location>
        <begin position="104"/>
        <end position="134"/>
    </location>
</feature>
<feature type="transmembrane region" description="Helical" evidence="2">
    <location>
        <begin position="728"/>
        <end position="748"/>
    </location>
</feature>
<feature type="transmembrane region" description="Helical" evidence="2">
    <location>
        <begin position="539"/>
        <end position="560"/>
    </location>
</feature>
<feature type="transmembrane region" description="Helical" evidence="2">
    <location>
        <begin position="402"/>
        <end position="422"/>
    </location>
</feature>
<feature type="compositionally biased region" description="Basic and acidic residues" evidence="1">
    <location>
        <begin position="108"/>
        <end position="129"/>
    </location>
</feature>
<evidence type="ECO:0000256" key="2">
    <source>
        <dbReference type="SAM" id="Phobius"/>
    </source>
</evidence>
<gene>
    <name evidence="3" type="ORF">MNBD_GAMMA09-2280</name>
</gene>
<evidence type="ECO:0000313" key="3">
    <source>
        <dbReference type="EMBL" id="VAW67568.1"/>
    </source>
</evidence>
<dbReference type="AlphaFoldDB" id="A0A3B0XGZ3"/>
<feature type="transmembrane region" description="Helical" evidence="2">
    <location>
        <begin position="660"/>
        <end position="679"/>
    </location>
</feature>
<evidence type="ECO:0008006" key="4">
    <source>
        <dbReference type="Google" id="ProtNLM"/>
    </source>
</evidence>
<proteinExistence type="predicted"/>
<feature type="transmembrane region" description="Helical" evidence="2">
    <location>
        <begin position="1049"/>
        <end position="1069"/>
    </location>
</feature>
<protein>
    <recommendedName>
        <fullName evidence="4">DUF2339 domain-containing protein</fullName>
    </recommendedName>
</protein>
<feature type="transmembrane region" description="Helical" evidence="2">
    <location>
        <begin position="188"/>
        <end position="207"/>
    </location>
</feature>
<dbReference type="EMBL" id="UOFI01000101">
    <property type="protein sequence ID" value="VAW67568.1"/>
    <property type="molecule type" value="Genomic_DNA"/>
</dbReference>
<feature type="transmembrane region" description="Helical" evidence="2">
    <location>
        <begin position="277"/>
        <end position="296"/>
    </location>
</feature>
<keyword evidence="2" id="KW-1133">Transmembrane helix</keyword>
<feature type="transmembrane region" description="Helical" evidence="2">
    <location>
        <begin position="509"/>
        <end position="527"/>
    </location>
</feature>
<dbReference type="PANTHER" id="PTHR38434">
    <property type="entry name" value="BLL2549 PROTEIN"/>
    <property type="match status" value="1"/>
</dbReference>
<feature type="transmembrane region" description="Helical" evidence="2">
    <location>
        <begin position="1075"/>
        <end position="1098"/>
    </location>
</feature>
<keyword evidence="2" id="KW-0472">Membrane</keyword>
<feature type="transmembrane region" description="Helical" evidence="2">
    <location>
        <begin position="937"/>
        <end position="956"/>
    </location>
</feature>
<sequence length="1224" mass="137562">MSDKQLLQERIDRLEASVNEAYKGFSSTIDGLKIELSRLRERSESMSCDTTEDSCLYFHSINGKGRVQFDIASNQFPIDGALLTDENQTLHEVDDVVAENSVHNIQSQKRDDVERTQHTERSNMQRSETDSMEQSEPGFISSFLSAFFQAIIAYVVSSLSAFSSPVQELFQRVVALYHHYQKQGKAPVFLMTVGGLVTLTLGFGYLLQYSFNSLFNDTLKVISGFVIGGVVITLGVFLSKKKTEFRDYAASVIALGLVFNYLTAYFIGPYFNIVSETSGFILLLLITGVSFLLAVIYETRIISALTLIGGVFMPFIVGDAESAGGVFLAYLLILSFANLYLSRRINWPALSQATFFLSLSVIEFIGISEAMYPLAAIALLSGFFYAYTYYWSFNGLQVKKSLTNNNLTILIANTFYFIYVVLQIQVDAAFIAGVFAFHAVVLMFVIRSLKLMATLIAPVYLLMSGLLIAVAVFVLLPADIASIVWAVEGLSMLYIGFRYSHKAIRAEGSVIFIIAMVSLLWHILIAFDRFFVSVDDSGVVWQWVNLSAFGLLSFIAYRIVQYSAADATTVELKSAFILNEIFTFWGGVFLSLLIVLNMSSAMAVMAFVPMVWCFYRASKHRLIFAQVTGYALVLAFVGQIVYGVFYSYPASYVVSQQGVFSWIAAIELLAFMWGMKFYYIQSNINGKGRSLSFKMHYLTFFIPAALLVLSIFNLFSHHIYFINPLEFSYLWFDLIVIGALIYVLFRLVGIVDSIYGDSIGTIESLKYRYILNETLSFYGAIFFLYSVAILTGDWAYNAAIIPLLYLLHRGIKNKLPLTEYLAWSHFVLFAVMTYFAYEDVGNMHFSEQSFATMAGWLEVLLSAWALQFIYKRLDSRSAGSEASVYVRTGVYLLLPVLFIPRVLRLYEEYLSVALWVSFTISWLMYKKIKIQALLIELSLLFLVAALSAVLLMFAAINGNNELPALISLVSGVVIVSAFHYVEKTLSNKNVKNSAYYVLILISPYFYGFAVAAFSYAASHQLSISVVMSGLFLLYLLVERRLLNIMRDTLSLAYGLSWLALSALPVMIFTETVFSSAGFSGITILLVLNLISISALWFISHQRIAVFQVFKHRVITQNIQFWMFHGLVILTYTGSLNLVFTSGSVGVSIALLIHAVALLFLTLSDRYQALFRLSLVLFAVTAVKVIFYDMQDFENLHKVIAFMVIGSILMVAAFLFQKLRNRQLL</sequence>
<organism evidence="3">
    <name type="scientific">hydrothermal vent metagenome</name>
    <dbReference type="NCBI Taxonomy" id="652676"/>
    <lineage>
        <taxon>unclassified sequences</taxon>
        <taxon>metagenomes</taxon>
        <taxon>ecological metagenomes</taxon>
    </lineage>
</organism>
<accession>A0A3B0XGZ3</accession>
<feature type="transmembrane region" description="Helical" evidence="2">
    <location>
        <begin position="219"/>
        <end position="238"/>
    </location>
</feature>
<feature type="transmembrane region" description="Helical" evidence="2">
    <location>
        <begin position="1144"/>
        <end position="1162"/>
    </location>
</feature>
<feature type="transmembrane region" description="Helical" evidence="2">
    <location>
        <begin position="348"/>
        <end position="365"/>
    </location>
</feature>
<feature type="transmembrane region" description="Helical" evidence="2">
    <location>
        <begin position="453"/>
        <end position="474"/>
    </location>
</feature>
<dbReference type="PANTHER" id="PTHR38434:SF1">
    <property type="entry name" value="BLL2549 PROTEIN"/>
    <property type="match status" value="1"/>
</dbReference>
<name>A0A3B0XGZ3_9ZZZZ</name>
<feature type="transmembrane region" description="Helical" evidence="2">
    <location>
        <begin position="428"/>
        <end position="446"/>
    </location>
</feature>
<feature type="transmembrane region" description="Helical" evidence="2">
    <location>
        <begin position="480"/>
        <end position="497"/>
    </location>
</feature>
<keyword evidence="2" id="KW-0812">Transmembrane</keyword>
<feature type="transmembrane region" description="Helical" evidence="2">
    <location>
        <begin position="1169"/>
        <end position="1186"/>
    </location>
</feature>
<feature type="transmembrane region" description="Helical" evidence="2">
    <location>
        <begin position="627"/>
        <end position="648"/>
    </location>
</feature>
<feature type="transmembrane region" description="Helical" evidence="2">
    <location>
        <begin position="323"/>
        <end position="341"/>
    </location>
</feature>
<feature type="transmembrane region" description="Helical" evidence="2">
    <location>
        <begin position="572"/>
        <end position="592"/>
    </location>
</feature>
<feature type="transmembrane region" description="Helical" evidence="2">
    <location>
        <begin position="849"/>
        <end position="870"/>
    </location>
</feature>
<feature type="transmembrane region" description="Helical" evidence="2">
    <location>
        <begin position="962"/>
        <end position="981"/>
    </location>
</feature>
<dbReference type="Pfam" id="PF10101">
    <property type="entry name" value="DUF2339"/>
    <property type="match status" value="2"/>
</dbReference>
<feature type="transmembrane region" description="Helical" evidence="2">
    <location>
        <begin position="820"/>
        <end position="837"/>
    </location>
</feature>
<feature type="transmembrane region" description="Helical" evidence="2">
    <location>
        <begin position="139"/>
        <end position="162"/>
    </location>
</feature>
<feature type="transmembrane region" description="Helical" evidence="2">
    <location>
        <begin position="1198"/>
        <end position="1215"/>
    </location>
</feature>
<dbReference type="InterPro" id="IPR019286">
    <property type="entry name" value="DUF2339_TM"/>
</dbReference>
<feature type="transmembrane region" description="Helical" evidence="2">
    <location>
        <begin position="882"/>
        <end position="903"/>
    </location>
</feature>
<feature type="transmembrane region" description="Helical" evidence="2">
    <location>
        <begin position="1118"/>
        <end position="1138"/>
    </location>
</feature>
<feature type="transmembrane region" description="Helical" evidence="2">
    <location>
        <begin position="301"/>
        <end position="317"/>
    </location>
</feature>
<feature type="transmembrane region" description="Helical" evidence="2">
    <location>
        <begin position="700"/>
        <end position="722"/>
    </location>
</feature>
<feature type="transmembrane region" description="Helical" evidence="2">
    <location>
        <begin position="794"/>
        <end position="811"/>
    </location>
</feature>
<feature type="transmembrane region" description="Helical" evidence="2">
    <location>
        <begin position="250"/>
        <end position="271"/>
    </location>
</feature>
<reference evidence="3" key="1">
    <citation type="submission" date="2018-06" db="EMBL/GenBank/DDBJ databases">
        <authorList>
            <person name="Zhirakovskaya E."/>
        </authorList>
    </citation>
    <scope>NUCLEOTIDE SEQUENCE</scope>
</reference>